<evidence type="ECO:0000313" key="1">
    <source>
        <dbReference type="EMBL" id="SHH89185.1"/>
    </source>
</evidence>
<protein>
    <submittedName>
        <fullName evidence="1">Uncharacterized protein</fullName>
    </submittedName>
</protein>
<dbReference type="EMBL" id="FQXU01000004">
    <property type="protein sequence ID" value="SHH89185.1"/>
    <property type="molecule type" value="Genomic_DNA"/>
</dbReference>
<proteinExistence type="predicted"/>
<name>A0A1M5WNJ0_9CLOT</name>
<gene>
    <name evidence="1" type="ORF">SAMN02745941_01181</name>
</gene>
<dbReference type="AlphaFoldDB" id="A0A1M5WNJ0"/>
<dbReference type="Proteomes" id="UP000184241">
    <property type="component" value="Unassembled WGS sequence"/>
</dbReference>
<dbReference type="RefSeq" id="WP_073017665.1">
    <property type="nucleotide sequence ID" value="NZ_FQXU01000004.1"/>
</dbReference>
<evidence type="ECO:0000313" key="2">
    <source>
        <dbReference type="Proteomes" id="UP000184241"/>
    </source>
</evidence>
<accession>A0A1M5WNJ0</accession>
<organism evidence="1 2">
    <name type="scientific">Clostridium intestinale DSM 6191</name>
    <dbReference type="NCBI Taxonomy" id="1121320"/>
    <lineage>
        <taxon>Bacteria</taxon>
        <taxon>Bacillati</taxon>
        <taxon>Bacillota</taxon>
        <taxon>Clostridia</taxon>
        <taxon>Eubacteriales</taxon>
        <taxon>Clostridiaceae</taxon>
        <taxon>Clostridium</taxon>
    </lineage>
</organism>
<sequence>MKRFIGIFLISLYLTFNIIGLKHAFAISGNLFSQGIYKSSDLNISKSDIFTIQNVSTNKRMYLYILDENQVIVESIRLLPNIQKFDTVPLKPNYVILIVGEGQVYLTSKDS</sequence>
<reference evidence="1 2" key="1">
    <citation type="submission" date="2016-11" db="EMBL/GenBank/DDBJ databases">
        <authorList>
            <person name="Jaros S."/>
            <person name="Januszkiewicz K."/>
            <person name="Wedrychowicz H."/>
        </authorList>
    </citation>
    <scope>NUCLEOTIDE SEQUENCE [LARGE SCALE GENOMIC DNA]</scope>
    <source>
        <strain evidence="1 2">DSM 6191</strain>
    </source>
</reference>